<dbReference type="SUPFAM" id="SSF52113">
    <property type="entry name" value="BRCT domain"/>
    <property type="match status" value="1"/>
</dbReference>
<gene>
    <name evidence="15" type="ORF">M0813_05948</name>
</gene>
<dbReference type="SMART" id="SM00773">
    <property type="entry name" value="WGR"/>
    <property type="match status" value="2"/>
</dbReference>
<dbReference type="EC" id="2.4.2.-" evidence="9"/>
<evidence type="ECO:0000259" key="14">
    <source>
        <dbReference type="PROSITE" id="PS51977"/>
    </source>
</evidence>
<evidence type="ECO:0000259" key="11">
    <source>
        <dbReference type="PROSITE" id="PS50172"/>
    </source>
</evidence>
<organism evidence="15 16">
    <name type="scientific">Anaeramoeba flamelloides</name>
    <dbReference type="NCBI Taxonomy" id="1746091"/>
    <lineage>
        <taxon>Eukaryota</taxon>
        <taxon>Metamonada</taxon>
        <taxon>Anaeramoebidae</taxon>
        <taxon>Anaeramoeba</taxon>
    </lineage>
</organism>
<dbReference type="InterPro" id="IPR008893">
    <property type="entry name" value="WGR_domain"/>
</dbReference>
<dbReference type="SUPFAM" id="SSF56399">
    <property type="entry name" value="ADP-ribosylation"/>
    <property type="match status" value="1"/>
</dbReference>
<accession>A0ABQ8XFT9</accession>
<dbReference type="EMBL" id="JAOAOG010000300">
    <property type="protein sequence ID" value="KAJ6231520.1"/>
    <property type="molecule type" value="Genomic_DNA"/>
</dbReference>
<dbReference type="Gene3D" id="3.90.228.10">
    <property type="match status" value="1"/>
</dbReference>
<evidence type="ECO:0000259" key="13">
    <source>
        <dbReference type="PROSITE" id="PS51060"/>
    </source>
</evidence>
<dbReference type="PROSITE" id="PS51059">
    <property type="entry name" value="PARP_CATALYTIC"/>
    <property type="match status" value="1"/>
</dbReference>
<evidence type="ECO:0000256" key="2">
    <source>
        <dbReference type="ARBA" id="ARBA00022676"/>
    </source>
</evidence>
<evidence type="ECO:0000256" key="1">
    <source>
        <dbReference type="ARBA" id="ARBA00004123"/>
    </source>
</evidence>
<evidence type="ECO:0000256" key="5">
    <source>
        <dbReference type="ARBA" id="ARBA00023027"/>
    </source>
</evidence>
<dbReference type="Proteomes" id="UP001150062">
    <property type="component" value="Unassembled WGS sequence"/>
</dbReference>
<dbReference type="Pfam" id="PF02877">
    <property type="entry name" value="PARP_reg"/>
    <property type="match status" value="1"/>
</dbReference>
<dbReference type="InterPro" id="IPR036420">
    <property type="entry name" value="BRCT_dom_sf"/>
</dbReference>
<dbReference type="Pfam" id="PF00533">
    <property type="entry name" value="BRCT"/>
    <property type="match status" value="1"/>
</dbReference>
<dbReference type="PROSITE" id="PS51060">
    <property type="entry name" value="PARP_ALPHA_HD"/>
    <property type="match status" value="1"/>
</dbReference>
<evidence type="ECO:0000256" key="6">
    <source>
        <dbReference type="ARBA" id="ARBA00023242"/>
    </source>
</evidence>
<dbReference type="InterPro" id="IPR036930">
    <property type="entry name" value="WGR_dom_sf"/>
</dbReference>
<keyword evidence="5 9" id="KW-0520">NAD</keyword>
<feature type="compositionally biased region" description="Basic residues" evidence="10">
    <location>
        <begin position="156"/>
        <end position="165"/>
    </location>
</feature>
<dbReference type="PANTHER" id="PTHR10459">
    <property type="entry name" value="DNA LIGASE"/>
    <property type="match status" value="1"/>
</dbReference>
<dbReference type="InterPro" id="IPR050800">
    <property type="entry name" value="ARTD/PARP"/>
</dbReference>
<evidence type="ECO:0000256" key="8">
    <source>
        <dbReference type="ARBA" id="ARBA00033987"/>
    </source>
</evidence>
<keyword evidence="4" id="KW-0548">Nucleotidyltransferase</keyword>
<keyword evidence="3 9" id="KW-0808">Transferase</keyword>
<evidence type="ECO:0000313" key="16">
    <source>
        <dbReference type="Proteomes" id="UP001150062"/>
    </source>
</evidence>
<feature type="domain" description="WGR" evidence="14">
    <location>
        <begin position="321"/>
        <end position="415"/>
    </location>
</feature>
<feature type="compositionally biased region" description="Basic residues" evidence="10">
    <location>
        <begin position="112"/>
        <end position="128"/>
    </location>
</feature>
<dbReference type="Gene3D" id="1.20.142.10">
    <property type="entry name" value="Poly(ADP-ribose) polymerase, regulatory domain"/>
    <property type="match status" value="1"/>
</dbReference>
<reference evidence="15" key="1">
    <citation type="submission" date="2022-08" db="EMBL/GenBank/DDBJ databases">
        <title>Novel sulfate-reducing endosymbionts in the free-living metamonad Anaeramoeba.</title>
        <authorList>
            <person name="Jerlstrom-Hultqvist J."/>
            <person name="Cepicka I."/>
            <person name="Gallot-Lavallee L."/>
            <person name="Salas-Leiva D."/>
            <person name="Curtis B.A."/>
            <person name="Zahonova K."/>
            <person name="Pipaliya S."/>
            <person name="Dacks J."/>
            <person name="Roger A.J."/>
        </authorList>
    </citation>
    <scope>NUCLEOTIDE SEQUENCE</scope>
    <source>
        <strain evidence="15">Schooner1</strain>
    </source>
</reference>
<dbReference type="GO" id="GO:0016874">
    <property type="term" value="F:ligase activity"/>
    <property type="evidence" value="ECO:0007669"/>
    <property type="project" value="UniProtKB-KW"/>
</dbReference>
<evidence type="ECO:0000256" key="10">
    <source>
        <dbReference type="SAM" id="MobiDB-lite"/>
    </source>
</evidence>
<evidence type="ECO:0000313" key="15">
    <source>
        <dbReference type="EMBL" id="KAJ6231520.1"/>
    </source>
</evidence>
<feature type="compositionally biased region" description="Acidic residues" evidence="10">
    <location>
        <begin position="137"/>
        <end position="148"/>
    </location>
</feature>
<feature type="domain" description="PARP catalytic" evidence="12">
    <location>
        <begin position="578"/>
        <end position="800"/>
    </location>
</feature>
<feature type="region of interest" description="Disordered" evidence="10">
    <location>
        <begin position="285"/>
        <end position="309"/>
    </location>
</feature>
<dbReference type="InterPro" id="IPR036616">
    <property type="entry name" value="Poly(ADP-ribose)pol_reg_dom_sf"/>
</dbReference>
<keyword evidence="16" id="KW-1185">Reference proteome</keyword>
<proteinExistence type="inferred from homology"/>
<dbReference type="InterPro" id="IPR004102">
    <property type="entry name" value="Poly(ADP-ribose)pol_reg_dom"/>
</dbReference>
<dbReference type="CDD" id="cd00027">
    <property type="entry name" value="BRCT"/>
    <property type="match status" value="1"/>
</dbReference>
<dbReference type="PROSITE" id="PS51977">
    <property type="entry name" value="WGR"/>
    <property type="match status" value="2"/>
</dbReference>
<dbReference type="SUPFAM" id="SSF142921">
    <property type="entry name" value="WGR domain-like"/>
    <property type="match status" value="2"/>
</dbReference>
<feature type="region of interest" description="Disordered" evidence="10">
    <location>
        <begin position="87"/>
        <end position="178"/>
    </location>
</feature>
<feature type="domain" description="PARP alpha-helical" evidence="13">
    <location>
        <begin position="453"/>
        <end position="568"/>
    </location>
</feature>
<dbReference type="InterPro" id="IPR001357">
    <property type="entry name" value="BRCT_dom"/>
</dbReference>
<dbReference type="CDD" id="cd01437">
    <property type="entry name" value="parp_like"/>
    <property type="match status" value="1"/>
</dbReference>
<dbReference type="InterPro" id="IPR012317">
    <property type="entry name" value="Poly(ADP-ribose)pol_cat_dom"/>
</dbReference>
<comment type="caution">
    <text evidence="15">The sequence shown here is derived from an EMBL/GenBank/DDBJ whole genome shotgun (WGS) entry which is preliminary data.</text>
</comment>
<dbReference type="Pfam" id="PF05406">
    <property type="entry name" value="WGR"/>
    <property type="match status" value="2"/>
</dbReference>
<comment type="catalytic activity">
    <reaction evidence="8">
        <text>NAD(+) + (ADP-D-ribosyl)n-acceptor = nicotinamide + (ADP-D-ribosyl)n+1-acceptor + H(+).</text>
        <dbReference type="EC" id="2.4.2.30"/>
    </reaction>
</comment>
<dbReference type="Pfam" id="PF00644">
    <property type="entry name" value="PARP"/>
    <property type="match status" value="1"/>
</dbReference>
<evidence type="ECO:0000256" key="4">
    <source>
        <dbReference type="ARBA" id="ARBA00022695"/>
    </source>
</evidence>
<dbReference type="Gene3D" id="2.20.140.10">
    <property type="entry name" value="WGR domain"/>
    <property type="match status" value="2"/>
</dbReference>
<sequence length="800" mass="91981">MTFKEKIFLLCSTTGNLDKKIQKAKGKIVSRISAKVDYFIVDKVDKALSARIEKYNSNKRYKVKVLKPSFVEDSIKAKKIKPFKDHLVESDESDEESKSSSDESSSSGSDNRKRKKKMDTTTTKKKNPKKDDTKSSDEDDDDDDDEDKSSESEKEKKKKGKKGKKLPPVSDASSYRSNGTIYEQDGEIYSCMLNQSNIGNNNNKFYEMQIIKAGAGFILFTHWGRVSYKGQKKEEKFTSIKPCIAKYEKTFYSKTGNNWNNRDNFVEKNRKYTLVDLVFDSDESSESESSEEKSSSEEEKKKKKKGKKLPPVSAASSYRLNGTIYEQDGEIYSCMLNQSNIGNNNNKFYEMQIIKAGAGFILFTHWGRVSYKGQKKEEKFTSIGPCIAKYEKTFYSKTGNNWNNRDNFVEKNRKYTLVDVVFDSDEESESSEEETEKNKKSKKKGSKLIEIPESKLDKRLQKFISMIFDIKIMTKTLASLNIDQKKAPLGKLSKKQLRDGYAALKSIEDIIKTGRGNLESACNKFYSKIPHNFGFSRPPLIRTTSALNEKIELLDTLNQIGIAGEMIKKQQKQKEYVNQIDTYYKDLNCKLTPLDHDSDEFKMIVKFVNKTHGSTHFWYTLVVEEVFAAEKTEEIERYKKYEKADDRWLLWHGSRKSNAVGIISQGLRIAPPNAPVTGYMFGKGVYFANSVSKSANYCRTSKFDNVGVMYLDEVYLGNRWKKQQAHYVTKLPNNFHSTWGQGKITPDESTHEDFLGMKVPIGNMINAGLNTVLRYDEFIVYDIAQIRTRFIIQMRFDYKN</sequence>
<dbReference type="PANTHER" id="PTHR10459:SF60">
    <property type="entry name" value="POLY [ADP-RIBOSE] POLYMERASE 2"/>
    <property type="match status" value="1"/>
</dbReference>
<evidence type="ECO:0000259" key="12">
    <source>
        <dbReference type="PROSITE" id="PS51059"/>
    </source>
</evidence>
<feature type="domain" description="BRCT" evidence="11">
    <location>
        <begin position="1"/>
        <end position="88"/>
    </location>
</feature>
<dbReference type="PROSITE" id="PS50172">
    <property type="entry name" value="BRCT"/>
    <property type="match status" value="1"/>
</dbReference>
<dbReference type="SUPFAM" id="SSF47587">
    <property type="entry name" value="Domain of poly(ADP-ribose) polymerase"/>
    <property type="match status" value="1"/>
</dbReference>
<keyword evidence="2 9" id="KW-0328">Glycosyltransferase</keyword>
<keyword evidence="6" id="KW-0539">Nucleus</keyword>
<dbReference type="CDD" id="cd07997">
    <property type="entry name" value="WGR_PARP"/>
    <property type="match status" value="2"/>
</dbReference>
<keyword evidence="15" id="KW-0436">Ligase</keyword>
<name>A0ABQ8XFT9_9EUKA</name>
<dbReference type="Gene3D" id="3.40.50.10190">
    <property type="entry name" value="BRCT domain"/>
    <property type="match status" value="1"/>
</dbReference>
<comment type="subcellular location">
    <subcellularLocation>
        <location evidence="1">Nucleus</location>
    </subcellularLocation>
</comment>
<comment type="similarity">
    <text evidence="7">Belongs to the ARTD/PARP family.</text>
</comment>
<feature type="domain" description="WGR" evidence="14">
    <location>
        <begin position="178"/>
        <end position="272"/>
    </location>
</feature>
<protein>
    <recommendedName>
        <fullName evidence="9">Poly [ADP-ribose] polymerase</fullName>
        <shortName evidence="9">PARP</shortName>
        <ecNumber evidence="9">2.4.2.-</ecNumber>
    </recommendedName>
</protein>
<evidence type="ECO:0000256" key="9">
    <source>
        <dbReference type="RuleBase" id="RU362114"/>
    </source>
</evidence>
<evidence type="ECO:0000256" key="7">
    <source>
        <dbReference type="ARBA" id="ARBA00024347"/>
    </source>
</evidence>
<feature type="compositionally biased region" description="Basic and acidic residues" evidence="10">
    <location>
        <begin position="290"/>
        <end position="300"/>
    </location>
</feature>
<evidence type="ECO:0000256" key="3">
    <source>
        <dbReference type="ARBA" id="ARBA00022679"/>
    </source>
</evidence>